<dbReference type="Proteomes" id="UP000001369">
    <property type="component" value="Chromosome"/>
</dbReference>
<keyword evidence="5" id="KW-0804">Transcription</keyword>
<keyword evidence="11" id="KW-1185">Reference proteome</keyword>
<dbReference type="SUPFAM" id="SSF52172">
    <property type="entry name" value="CheY-like"/>
    <property type="match status" value="1"/>
</dbReference>
<keyword evidence="4 7" id="KW-0238">DNA-binding</keyword>
<evidence type="ECO:0000256" key="7">
    <source>
        <dbReference type="PROSITE-ProRule" id="PRU01091"/>
    </source>
</evidence>
<dbReference type="InterPro" id="IPR001789">
    <property type="entry name" value="Sig_transdc_resp-reg_receiver"/>
</dbReference>
<dbReference type="PANTHER" id="PTHR48111:SF22">
    <property type="entry name" value="REGULATOR OF RPOS"/>
    <property type="match status" value="1"/>
</dbReference>
<evidence type="ECO:0000256" key="5">
    <source>
        <dbReference type="ARBA" id="ARBA00023163"/>
    </source>
</evidence>
<organism evidence="10 11">
    <name type="scientific">Sulfurihydrogenibium azorense (strain DSM 15241 / OCM 825 / Az-Fu1)</name>
    <dbReference type="NCBI Taxonomy" id="204536"/>
    <lineage>
        <taxon>Bacteria</taxon>
        <taxon>Pseudomonadati</taxon>
        <taxon>Aquificota</taxon>
        <taxon>Aquificia</taxon>
        <taxon>Aquificales</taxon>
        <taxon>Hydrogenothermaceae</taxon>
        <taxon>Sulfurihydrogenibium</taxon>
    </lineage>
</organism>
<evidence type="ECO:0000256" key="3">
    <source>
        <dbReference type="ARBA" id="ARBA00023015"/>
    </source>
</evidence>
<keyword evidence="3" id="KW-0805">Transcription regulation</keyword>
<proteinExistence type="predicted"/>
<gene>
    <name evidence="10" type="ordered locus">SULAZ_1135</name>
</gene>
<dbReference type="SMART" id="SM00862">
    <property type="entry name" value="Trans_reg_C"/>
    <property type="match status" value="1"/>
</dbReference>
<dbReference type="STRING" id="204536.SULAZ_1135"/>
<evidence type="ECO:0000256" key="4">
    <source>
        <dbReference type="ARBA" id="ARBA00023125"/>
    </source>
</evidence>
<dbReference type="KEGG" id="saf:SULAZ_1135"/>
<dbReference type="InterPro" id="IPR001867">
    <property type="entry name" value="OmpR/PhoB-type_DNA-bd"/>
</dbReference>
<evidence type="ECO:0000259" key="9">
    <source>
        <dbReference type="PROSITE" id="PS51755"/>
    </source>
</evidence>
<keyword evidence="2" id="KW-0902">Two-component regulatory system</keyword>
<dbReference type="CDD" id="cd00383">
    <property type="entry name" value="trans_reg_C"/>
    <property type="match status" value="1"/>
</dbReference>
<dbReference type="Pfam" id="PF00486">
    <property type="entry name" value="Trans_reg_C"/>
    <property type="match status" value="1"/>
</dbReference>
<dbReference type="PROSITE" id="PS50110">
    <property type="entry name" value="RESPONSE_REGULATORY"/>
    <property type="match status" value="1"/>
</dbReference>
<dbReference type="InterPro" id="IPR036388">
    <property type="entry name" value="WH-like_DNA-bd_sf"/>
</dbReference>
<evidence type="ECO:0000256" key="2">
    <source>
        <dbReference type="ARBA" id="ARBA00023012"/>
    </source>
</evidence>
<dbReference type="InterPro" id="IPR011006">
    <property type="entry name" value="CheY-like_superfamily"/>
</dbReference>
<keyword evidence="1 6" id="KW-0597">Phosphoprotein</keyword>
<dbReference type="InterPro" id="IPR016032">
    <property type="entry name" value="Sig_transdc_resp-reg_C-effctor"/>
</dbReference>
<dbReference type="GO" id="GO:0000156">
    <property type="term" value="F:phosphorelay response regulator activity"/>
    <property type="evidence" value="ECO:0007669"/>
    <property type="project" value="TreeGrafter"/>
</dbReference>
<dbReference type="eggNOG" id="COG0745">
    <property type="taxonomic scope" value="Bacteria"/>
</dbReference>
<dbReference type="Gene3D" id="6.10.250.690">
    <property type="match status" value="1"/>
</dbReference>
<dbReference type="SMART" id="SM00448">
    <property type="entry name" value="REC"/>
    <property type="match status" value="1"/>
</dbReference>
<accession>C1DVH0</accession>
<evidence type="ECO:0000259" key="8">
    <source>
        <dbReference type="PROSITE" id="PS50110"/>
    </source>
</evidence>
<dbReference type="PROSITE" id="PS51755">
    <property type="entry name" value="OMPR_PHOB"/>
    <property type="match status" value="1"/>
</dbReference>
<sequence>MKVLLVEDNIGLNASLKEILELNGYIVDGAFDADEALNFLQNSFYDVIILDVMLPDIDGFTLLKLIREKGIKTPVIMLTAKDQLRDKVKGLELGADDYITKPFEVEELLARIKAVARRSSVEKSDVVKIDDLEVDLSSRKVKKDGKEIDLTPKLFCILEQLVRNRGKIVTYEMLYSKCWEITEVPSNETLRANIKLLRKLIDPEKKIIKTISGVGYRID</sequence>
<dbReference type="GO" id="GO:0006355">
    <property type="term" value="P:regulation of DNA-templated transcription"/>
    <property type="evidence" value="ECO:0007669"/>
    <property type="project" value="InterPro"/>
</dbReference>
<evidence type="ECO:0000256" key="1">
    <source>
        <dbReference type="ARBA" id="ARBA00022553"/>
    </source>
</evidence>
<dbReference type="OrthoDB" id="9790454at2"/>
<dbReference type="Gene3D" id="3.40.50.2300">
    <property type="match status" value="1"/>
</dbReference>
<evidence type="ECO:0000313" key="11">
    <source>
        <dbReference type="Proteomes" id="UP000001369"/>
    </source>
</evidence>
<dbReference type="PANTHER" id="PTHR48111">
    <property type="entry name" value="REGULATOR OF RPOS"/>
    <property type="match status" value="1"/>
</dbReference>
<dbReference type="GO" id="GO:0005829">
    <property type="term" value="C:cytosol"/>
    <property type="evidence" value="ECO:0007669"/>
    <property type="project" value="TreeGrafter"/>
</dbReference>
<reference evidence="10 11" key="1">
    <citation type="journal article" date="2009" name="J. Bacteriol.">
        <title>Complete and draft genome sequences of six members of the Aquificales.</title>
        <authorList>
            <person name="Reysenbach A.L."/>
            <person name="Hamamura N."/>
            <person name="Podar M."/>
            <person name="Griffiths E."/>
            <person name="Ferreira S."/>
            <person name="Hochstein R."/>
            <person name="Heidelberg J."/>
            <person name="Johnson J."/>
            <person name="Mead D."/>
            <person name="Pohorille A."/>
            <person name="Sarmiento M."/>
            <person name="Schweighofer K."/>
            <person name="Seshadri R."/>
            <person name="Voytek M.A."/>
        </authorList>
    </citation>
    <scope>NUCLEOTIDE SEQUENCE [LARGE SCALE GENOMIC DNA]</scope>
    <source>
        <strain evidence="11">Az-Fu1 / DSM 15241 / OCM 825</strain>
    </source>
</reference>
<dbReference type="SUPFAM" id="SSF46894">
    <property type="entry name" value="C-terminal effector domain of the bipartite response regulators"/>
    <property type="match status" value="1"/>
</dbReference>
<dbReference type="AlphaFoldDB" id="C1DVH0"/>
<evidence type="ECO:0000256" key="6">
    <source>
        <dbReference type="PROSITE-ProRule" id="PRU00169"/>
    </source>
</evidence>
<feature type="domain" description="OmpR/PhoB-type" evidence="9">
    <location>
        <begin position="124"/>
        <end position="219"/>
    </location>
</feature>
<dbReference type="EMBL" id="CP001229">
    <property type="protein sequence ID" value="ACN98862.1"/>
    <property type="molecule type" value="Genomic_DNA"/>
</dbReference>
<dbReference type="GO" id="GO:0000976">
    <property type="term" value="F:transcription cis-regulatory region binding"/>
    <property type="evidence" value="ECO:0007669"/>
    <property type="project" value="TreeGrafter"/>
</dbReference>
<name>C1DVH0_SULAA</name>
<feature type="modified residue" description="4-aspartylphosphate" evidence="6">
    <location>
        <position position="51"/>
    </location>
</feature>
<feature type="domain" description="Response regulatory" evidence="8">
    <location>
        <begin position="2"/>
        <end position="116"/>
    </location>
</feature>
<dbReference type="InterPro" id="IPR039420">
    <property type="entry name" value="WalR-like"/>
</dbReference>
<dbReference type="GO" id="GO:0032993">
    <property type="term" value="C:protein-DNA complex"/>
    <property type="evidence" value="ECO:0007669"/>
    <property type="project" value="TreeGrafter"/>
</dbReference>
<dbReference type="Gene3D" id="1.10.10.10">
    <property type="entry name" value="Winged helix-like DNA-binding domain superfamily/Winged helix DNA-binding domain"/>
    <property type="match status" value="1"/>
</dbReference>
<dbReference type="HOGENOM" id="CLU_000445_30_1_0"/>
<feature type="DNA-binding region" description="OmpR/PhoB-type" evidence="7">
    <location>
        <begin position="124"/>
        <end position="219"/>
    </location>
</feature>
<evidence type="ECO:0000313" key="10">
    <source>
        <dbReference type="EMBL" id="ACN98862.1"/>
    </source>
</evidence>
<dbReference type="RefSeq" id="WP_012674182.1">
    <property type="nucleotide sequence ID" value="NC_012438.1"/>
</dbReference>
<dbReference type="FunFam" id="3.40.50.2300:FF:000002">
    <property type="entry name" value="DNA-binding response regulator PhoP"/>
    <property type="match status" value="1"/>
</dbReference>
<dbReference type="Pfam" id="PF00072">
    <property type="entry name" value="Response_reg"/>
    <property type="match status" value="1"/>
</dbReference>
<protein>
    <submittedName>
        <fullName evidence="10">Transcriptional activator protein IrlR</fullName>
    </submittedName>
</protein>